<name>A0A6A7AML8_9PLEO</name>
<dbReference type="EMBL" id="MU006216">
    <property type="protein sequence ID" value="KAF2833759.1"/>
    <property type="molecule type" value="Genomic_DNA"/>
</dbReference>
<reference evidence="1" key="1">
    <citation type="journal article" date="2020" name="Stud. Mycol.">
        <title>101 Dothideomycetes genomes: a test case for predicting lifestyles and emergence of pathogens.</title>
        <authorList>
            <person name="Haridas S."/>
            <person name="Albert R."/>
            <person name="Binder M."/>
            <person name="Bloem J."/>
            <person name="Labutti K."/>
            <person name="Salamov A."/>
            <person name="Andreopoulos B."/>
            <person name="Baker S."/>
            <person name="Barry K."/>
            <person name="Bills G."/>
            <person name="Bluhm B."/>
            <person name="Cannon C."/>
            <person name="Castanera R."/>
            <person name="Culley D."/>
            <person name="Daum C."/>
            <person name="Ezra D."/>
            <person name="Gonzalez J."/>
            <person name="Henrissat B."/>
            <person name="Kuo A."/>
            <person name="Liang C."/>
            <person name="Lipzen A."/>
            <person name="Lutzoni F."/>
            <person name="Magnuson J."/>
            <person name="Mondo S."/>
            <person name="Nolan M."/>
            <person name="Ohm R."/>
            <person name="Pangilinan J."/>
            <person name="Park H.-J."/>
            <person name="Ramirez L."/>
            <person name="Alfaro M."/>
            <person name="Sun H."/>
            <person name="Tritt A."/>
            <person name="Yoshinaga Y."/>
            <person name="Zwiers L.-H."/>
            <person name="Turgeon B."/>
            <person name="Goodwin S."/>
            <person name="Spatafora J."/>
            <person name="Crous P."/>
            <person name="Grigoriev I."/>
        </authorList>
    </citation>
    <scope>NUCLEOTIDE SEQUENCE</scope>
    <source>
        <strain evidence="1">CBS 113818</strain>
    </source>
</reference>
<proteinExistence type="predicted"/>
<dbReference type="AlphaFoldDB" id="A0A6A7AML8"/>
<dbReference type="Proteomes" id="UP000799424">
    <property type="component" value="Unassembled WGS sequence"/>
</dbReference>
<evidence type="ECO:0000313" key="2">
    <source>
        <dbReference type="Proteomes" id="UP000799424"/>
    </source>
</evidence>
<sequence>MHRIRTFMPVDYPREFEREHNVKPGKRRTRNPLLFNKAIKHVALEDLYILASAEARIDRLYCYSAFQSGDRDRLLAEYLENIGSSDLHITLKVWSFPLCPKHYDAFCATTTGDAASDLLTGRCSTVTFEFDVWQRQWKQPLEGATRDAEAHAKKMLGTEDAHCCGIVVETTPSTEVEPDRSAVSVHIRLA</sequence>
<keyword evidence="2" id="KW-1185">Reference proteome</keyword>
<evidence type="ECO:0000313" key="1">
    <source>
        <dbReference type="EMBL" id="KAF2833759.1"/>
    </source>
</evidence>
<organism evidence="1 2">
    <name type="scientific">Ophiobolus disseminans</name>
    <dbReference type="NCBI Taxonomy" id="1469910"/>
    <lineage>
        <taxon>Eukaryota</taxon>
        <taxon>Fungi</taxon>
        <taxon>Dikarya</taxon>
        <taxon>Ascomycota</taxon>
        <taxon>Pezizomycotina</taxon>
        <taxon>Dothideomycetes</taxon>
        <taxon>Pleosporomycetidae</taxon>
        <taxon>Pleosporales</taxon>
        <taxon>Pleosporineae</taxon>
        <taxon>Phaeosphaeriaceae</taxon>
        <taxon>Ophiobolus</taxon>
    </lineage>
</organism>
<accession>A0A6A7AML8</accession>
<protein>
    <submittedName>
        <fullName evidence="1">Uncharacterized protein</fullName>
    </submittedName>
</protein>
<gene>
    <name evidence="1" type="ORF">CC86DRAFT_415726</name>
</gene>